<dbReference type="Pfam" id="PF00175">
    <property type="entry name" value="NAD_binding_1"/>
    <property type="match status" value="1"/>
</dbReference>
<dbReference type="Gene3D" id="3.40.50.80">
    <property type="entry name" value="Nucleotide-binding domain of ferredoxin-NADP reductase (FNR) module"/>
    <property type="match status" value="1"/>
</dbReference>
<evidence type="ECO:0000256" key="1">
    <source>
        <dbReference type="ARBA" id="ARBA00010018"/>
    </source>
</evidence>
<evidence type="ECO:0000256" key="13">
    <source>
        <dbReference type="ARBA" id="ARBA00023192"/>
    </source>
</evidence>
<dbReference type="Proteomes" id="UP000468591">
    <property type="component" value="Unassembled WGS sequence"/>
</dbReference>
<accession>A0A6P0CDJ4</accession>
<comment type="cofactor">
    <cofactor evidence="16 17">
        <name>heme</name>
        <dbReference type="ChEBI" id="CHEBI:30413"/>
    </cofactor>
</comment>
<dbReference type="PANTHER" id="PTHR19384">
    <property type="entry name" value="NITRIC OXIDE SYNTHASE-RELATED"/>
    <property type="match status" value="1"/>
</dbReference>
<dbReference type="Pfam" id="PF00258">
    <property type="entry name" value="Flavodoxin_1"/>
    <property type="match status" value="1"/>
</dbReference>
<dbReference type="SUPFAM" id="SSF48264">
    <property type="entry name" value="Cytochrome P450"/>
    <property type="match status" value="1"/>
</dbReference>
<dbReference type="GO" id="GO:0050660">
    <property type="term" value="F:flavin adenine dinucleotide binding"/>
    <property type="evidence" value="ECO:0007669"/>
    <property type="project" value="TreeGrafter"/>
</dbReference>
<dbReference type="Pfam" id="PF00667">
    <property type="entry name" value="FAD_binding_1"/>
    <property type="match status" value="1"/>
</dbReference>
<dbReference type="GO" id="GO:0010181">
    <property type="term" value="F:FMN binding"/>
    <property type="evidence" value="ECO:0007669"/>
    <property type="project" value="UniProtKB-UniRule"/>
</dbReference>
<dbReference type="InterPro" id="IPR001128">
    <property type="entry name" value="Cyt_P450"/>
</dbReference>
<keyword evidence="10 16" id="KW-0560">Oxidoreductase</keyword>
<organism evidence="20 21">
    <name type="scientific">Sulfitobacter sediminilitoris</name>
    <dbReference type="NCBI Taxonomy" id="2698830"/>
    <lineage>
        <taxon>Bacteria</taxon>
        <taxon>Pseudomonadati</taxon>
        <taxon>Pseudomonadota</taxon>
        <taxon>Alphaproteobacteria</taxon>
        <taxon>Rhodobacterales</taxon>
        <taxon>Roseobacteraceae</taxon>
        <taxon>Sulfitobacter</taxon>
    </lineage>
</organism>
<evidence type="ECO:0000256" key="6">
    <source>
        <dbReference type="ARBA" id="ARBA00022723"/>
    </source>
</evidence>
<evidence type="ECO:0000313" key="20">
    <source>
        <dbReference type="EMBL" id="NEK23236.1"/>
    </source>
</evidence>
<evidence type="ECO:0000256" key="4">
    <source>
        <dbReference type="ARBA" id="ARBA00022630"/>
    </source>
</evidence>
<evidence type="ECO:0000259" key="18">
    <source>
        <dbReference type="PROSITE" id="PS50902"/>
    </source>
</evidence>
<dbReference type="PROSITE" id="PS50902">
    <property type="entry name" value="FLAVODOXIN_LIKE"/>
    <property type="match status" value="1"/>
</dbReference>
<dbReference type="InterPro" id="IPR001709">
    <property type="entry name" value="Flavoprot_Pyr_Nucl_cyt_Rdtase"/>
</dbReference>
<dbReference type="AlphaFoldDB" id="A0A6P0CDJ4"/>
<evidence type="ECO:0000256" key="7">
    <source>
        <dbReference type="ARBA" id="ARBA00022827"/>
    </source>
</evidence>
<evidence type="ECO:0000256" key="15">
    <source>
        <dbReference type="ARBA" id="ARBA00052219"/>
    </source>
</evidence>
<keyword evidence="7 16" id="KW-0274">FAD</keyword>
<dbReference type="SUPFAM" id="SSF52218">
    <property type="entry name" value="Flavoproteins"/>
    <property type="match status" value="1"/>
</dbReference>
<evidence type="ECO:0000256" key="8">
    <source>
        <dbReference type="ARBA" id="ARBA00022857"/>
    </source>
</evidence>
<keyword evidence="13" id="KW-0028">Amino-acid biosynthesis</keyword>
<dbReference type="InterPro" id="IPR039261">
    <property type="entry name" value="FNR_nucleotide-bd"/>
</dbReference>
<dbReference type="InterPro" id="IPR017972">
    <property type="entry name" value="Cyt_P450_CS"/>
</dbReference>
<comment type="catalytic activity">
    <reaction evidence="14 16">
        <text>2 oxidized [cytochrome P450] + NADPH = 2 reduced [cytochrome P450] + NADP(+) + H(+)</text>
        <dbReference type="Rhea" id="RHEA:24040"/>
        <dbReference type="Rhea" id="RHEA-COMP:14627"/>
        <dbReference type="Rhea" id="RHEA-COMP:14628"/>
        <dbReference type="ChEBI" id="CHEBI:15378"/>
        <dbReference type="ChEBI" id="CHEBI:55376"/>
        <dbReference type="ChEBI" id="CHEBI:57783"/>
        <dbReference type="ChEBI" id="CHEBI:58349"/>
        <dbReference type="ChEBI" id="CHEBI:60344"/>
        <dbReference type="EC" id="1.6.2.4"/>
    </reaction>
</comment>
<feature type="domain" description="FAD-binding FR-type" evidence="19">
    <location>
        <begin position="665"/>
        <end position="898"/>
    </location>
</feature>
<dbReference type="GO" id="GO:0003958">
    <property type="term" value="F:NADPH-hemoprotein reductase activity"/>
    <property type="evidence" value="ECO:0007669"/>
    <property type="project" value="UniProtKB-UniRule"/>
</dbReference>
<evidence type="ECO:0000256" key="3">
    <source>
        <dbReference type="ARBA" id="ARBA00022617"/>
    </source>
</evidence>
<evidence type="ECO:0000259" key="19">
    <source>
        <dbReference type="PROSITE" id="PS51384"/>
    </source>
</evidence>
<keyword evidence="21" id="KW-1185">Reference proteome</keyword>
<evidence type="ECO:0000256" key="5">
    <source>
        <dbReference type="ARBA" id="ARBA00022643"/>
    </source>
</evidence>
<dbReference type="GO" id="GO:0005506">
    <property type="term" value="F:iron ion binding"/>
    <property type="evidence" value="ECO:0007669"/>
    <property type="project" value="UniProtKB-UniRule"/>
</dbReference>
<dbReference type="GO" id="GO:0070330">
    <property type="term" value="F:aromatase activity"/>
    <property type="evidence" value="ECO:0007669"/>
    <property type="project" value="UniProtKB-UniRule"/>
</dbReference>
<dbReference type="InterPro" id="IPR001433">
    <property type="entry name" value="OxRdtase_FAD/NAD-bd"/>
</dbReference>
<dbReference type="GO" id="GO:0004783">
    <property type="term" value="F:sulfite reductase (NADPH) activity"/>
    <property type="evidence" value="ECO:0007669"/>
    <property type="project" value="UniProtKB-EC"/>
</dbReference>
<dbReference type="EC" id="1.14.14.1" evidence="16"/>
<dbReference type="Pfam" id="PF00067">
    <property type="entry name" value="p450"/>
    <property type="match status" value="1"/>
</dbReference>
<dbReference type="EC" id="1.6.2.4" evidence="16"/>
<dbReference type="InterPro" id="IPR003097">
    <property type="entry name" value="CysJ-like_FAD-binding"/>
</dbReference>
<dbReference type="InterPro" id="IPR023206">
    <property type="entry name" value="Bifunctional_P450_P450_red"/>
</dbReference>
<dbReference type="Gene3D" id="1.20.990.10">
    <property type="entry name" value="NADPH-cytochrome p450 Reductase, Chain A, domain 3"/>
    <property type="match status" value="1"/>
</dbReference>
<keyword evidence="9 16" id="KW-0249">Electron transport</keyword>
<feature type="domain" description="Flavodoxin-like" evidence="18">
    <location>
        <begin position="486"/>
        <end position="625"/>
    </location>
</feature>
<dbReference type="InterPro" id="IPR023173">
    <property type="entry name" value="NADPH_Cyt_P450_Rdtase_alpha"/>
</dbReference>
<dbReference type="SUPFAM" id="SSF63380">
    <property type="entry name" value="Riboflavin synthase domain-like"/>
    <property type="match status" value="1"/>
</dbReference>
<dbReference type="Gene3D" id="3.40.50.360">
    <property type="match status" value="1"/>
</dbReference>
<dbReference type="InterPro" id="IPR036396">
    <property type="entry name" value="Cyt_P450_sf"/>
</dbReference>
<keyword evidence="13" id="KW-0198">Cysteine biosynthesis</keyword>
<dbReference type="PRINTS" id="PR00369">
    <property type="entry name" value="FLAVODOXIN"/>
</dbReference>
<dbReference type="InterPro" id="IPR001094">
    <property type="entry name" value="Flavdoxin-like"/>
</dbReference>
<keyword evidence="2 16" id="KW-0813">Transport</keyword>
<keyword evidence="4 16" id="KW-0285">Flavoprotein</keyword>
<keyword evidence="12 16" id="KW-0503">Monooxygenase</keyword>
<dbReference type="GO" id="GO:0009055">
    <property type="term" value="F:electron transfer activity"/>
    <property type="evidence" value="ECO:0007669"/>
    <property type="project" value="InterPro"/>
</dbReference>
<comment type="cofactor">
    <cofactor evidence="16">
        <name>FAD</name>
        <dbReference type="ChEBI" id="CHEBI:57692"/>
    </cofactor>
    <cofactor evidence="16">
        <name>FMN</name>
        <dbReference type="ChEBI" id="CHEBI:58210"/>
    </cofactor>
</comment>
<proteinExistence type="inferred from homology"/>
<keyword evidence="6 16" id="KW-0479">Metal-binding</keyword>
<dbReference type="InterPro" id="IPR001226">
    <property type="entry name" value="Flavodoxin_CS"/>
</dbReference>
<dbReference type="InterPro" id="IPR017938">
    <property type="entry name" value="Riboflavin_synthase-like_b-brl"/>
</dbReference>
<dbReference type="EMBL" id="JAABNT010000007">
    <property type="protein sequence ID" value="NEK23236.1"/>
    <property type="molecule type" value="Genomic_DNA"/>
</dbReference>
<keyword evidence="11 16" id="KW-0408">Iron</keyword>
<evidence type="ECO:0000256" key="12">
    <source>
        <dbReference type="ARBA" id="ARBA00023033"/>
    </source>
</evidence>
<evidence type="ECO:0000313" key="21">
    <source>
        <dbReference type="Proteomes" id="UP000468591"/>
    </source>
</evidence>
<evidence type="ECO:0000256" key="14">
    <source>
        <dbReference type="ARBA" id="ARBA00049342"/>
    </source>
</evidence>
<dbReference type="PROSITE" id="PS00201">
    <property type="entry name" value="FLAVODOXIN"/>
    <property type="match status" value="1"/>
</dbReference>
<keyword evidence="3 16" id="KW-0349">Heme</keyword>
<dbReference type="PROSITE" id="PS00086">
    <property type="entry name" value="CYTOCHROME_P450"/>
    <property type="match status" value="1"/>
</dbReference>
<dbReference type="SUPFAM" id="SSF52343">
    <property type="entry name" value="Ferredoxin reductase-like, C-terminal NADP-linked domain"/>
    <property type="match status" value="1"/>
</dbReference>
<dbReference type="FunFam" id="3.40.50.80:FF:000001">
    <property type="entry name" value="NADPH--cytochrome P450 reductase 1"/>
    <property type="match status" value="1"/>
</dbReference>
<evidence type="ECO:0000256" key="17">
    <source>
        <dbReference type="PIRSR" id="PIRSR000209-1"/>
    </source>
</evidence>
<evidence type="ECO:0000256" key="11">
    <source>
        <dbReference type="ARBA" id="ARBA00023004"/>
    </source>
</evidence>
<comment type="catalytic activity">
    <reaction evidence="16">
        <text>an organic molecule + reduced [NADPH--hemoprotein reductase] + O2 = an alcohol + oxidized [NADPH--hemoprotein reductase] + H2O + H(+)</text>
        <dbReference type="Rhea" id="RHEA:17149"/>
        <dbReference type="Rhea" id="RHEA-COMP:11964"/>
        <dbReference type="Rhea" id="RHEA-COMP:11965"/>
        <dbReference type="ChEBI" id="CHEBI:15377"/>
        <dbReference type="ChEBI" id="CHEBI:15378"/>
        <dbReference type="ChEBI" id="CHEBI:15379"/>
        <dbReference type="ChEBI" id="CHEBI:30879"/>
        <dbReference type="ChEBI" id="CHEBI:57618"/>
        <dbReference type="ChEBI" id="CHEBI:58210"/>
        <dbReference type="ChEBI" id="CHEBI:142491"/>
        <dbReference type="EC" id="1.14.14.1"/>
    </reaction>
</comment>
<dbReference type="PROSITE" id="PS51384">
    <property type="entry name" value="FAD_FR"/>
    <property type="match status" value="1"/>
</dbReference>
<comment type="caution">
    <text evidence="20">The sequence shown here is derived from an EMBL/GenBank/DDBJ whole genome shotgun (WGS) entry which is preliminary data.</text>
</comment>
<protein>
    <recommendedName>
        <fullName evidence="16">Bifunctional cytochrome P450/NADPH--P450 reductase</fullName>
    </recommendedName>
    <domain>
        <recommendedName>
            <fullName evidence="16">Cytochrome P450</fullName>
            <ecNumber evidence="16">1.14.14.1</ecNumber>
        </recommendedName>
    </domain>
    <domain>
        <recommendedName>
            <fullName evidence="16">NADPH--cytochrome P450 reductase</fullName>
            <ecNumber evidence="16">1.6.2.4</ecNumber>
        </recommendedName>
    </domain>
</protein>
<reference evidence="20 21" key="1">
    <citation type="submission" date="2020-01" db="EMBL/GenBank/DDBJ databases">
        <title>Sulfitobacter sediminilitoris sp. nov., isolated from a tidal flat.</title>
        <authorList>
            <person name="Park S."/>
            <person name="Yoon J.-H."/>
        </authorList>
    </citation>
    <scope>NUCLEOTIDE SEQUENCE [LARGE SCALE GENOMIC DNA]</scope>
    <source>
        <strain evidence="20 21">JBTF-M27</strain>
    </source>
</reference>
<evidence type="ECO:0000256" key="9">
    <source>
        <dbReference type="ARBA" id="ARBA00022982"/>
    </source>
</evidence>
<dbReference type="Gene3D" id="2.40.30.10">
    <property type="entry name" value="Translation factors"/>
    <property type="match status" value="2"/>
</dbReference>
<name>A0A6P0CDJ4_9RHOB</name>
<dbReference type="GO" id="GO:0020037">
    <property type="term" value="F:heme binding"/>
    <property type="evidence" value="ECO:0007669"/>
    <property type="project" value="UniProtKB-UniRule"/>
</dbReference>
<dbReference type="InterPro" id="IPR029039">
    <property type="entry name" value="Flavoprotein-like_sf"/>
</dbReference>
<evidence type="ECO:0000256" key="10">
    <source>
        <dbReference type="ARBA" id="ARBA00023002"/>
    </source>
</evidence>
<dbReference type="GO" id="GO:0019344">
    <property type="term" value="P:cysteine biosynthetic process"/>
    <property type="evidence" value="ECO:0007669"/>
    <property type="project" value="UniProtKB-KW"/>
</dbReference>
<keyword evidence="8 16" id="KW-0521">NADP</keyword>
<dbReference type="FunFam" id="1.10.630.10:FF:000040">
    <property type="entry name" value="Bifunctional cytochrome P450/NADPH--P450 reductase"/>
    <property type="match status" value="1"/>
</dbReference>
<keyword evidence="5 16" id="KW-0288">FMN</keyword>
<dbReference type="CDD" id="cd06206">
    <property type="entry name" value="bifunctional_CYPOR"/>
    <property type="match status" value="1"/>
</dbReference>
<dbReference type="PIRSF" id="PIRSF000209">
    <property type="entry name" value="Bifunctional_P450_P450R"/>
    <property type="match status" value="1"/>
</dbReference>
<feature type="binding site" description="axial binding residue" evidence="17">
    <location>
        <position position="399"/>
    </location>
    <ligand>
        <name>heme</name>
        <dbReference type="ChEBI" id="CHEBI:30413"/>
    </ligand>
    <ligandPart>
        <name>Fe</name>
        <dbReference type="ChEBI" id="CHEBI:18248"/>
    </ligandPart>
</feature>
<dbReference type="CDD" id="cd11068">
    <property type="entry name" value="CYP120A1"/>
    <property type="match status" value="1"/>
</dbReference>
<dbReference type="PRINTS" id="PR00371">
    <property type="entry name" value="FPNCR"/>
</dbReference>
<comment type="catalytic activity">
    <reaction evidence="15">
        <text>hydrogen sulfide + 3 NADP(+) + 3 H2O = sulfite + 3 NADPH + 4 H(+)</text>
        <dbReference type="Rhea" id="RHEA:13801"/>
        <dbReference type="ChEBI" id="CHEBI:15377"/>
        <dbReference type="ChEBI" id="CHEBI:15378"/>
        <dbReference type="ChEBI" id="CHEBI:17359"/>
        <dbReference type="ChEBI" id="CHEBI:29919"/>
        <dbReference type="ChEBI" id="CHEBI:57783"/>
        <dbReference type="ChEBI" id="CHEBI:58349"/>
        <dbReference type="EC" id="1.8.1.2"/>
    </reaction>
</comment>
<evidence type="ECO:0000256" key="16">
    <source>
        <dbReference type="PIRNR" id="PIRNR000209"/>
    </source>
</evidence>
<gene>
    <name evidence="20" type="ORF">GV827_12580</name>
</gene>
<comment type="similarity">
    <text evidence="1 16">In the N-terminal section; belongs to the cytochrome P450 family.</text>
</comment>
<dbReference type="InterPro" id="IPR008254">
    <property type="entry name" value="Flavodoxin/NO_synth"/>
</dbReference>
<dbReference type="GO" id="GO:0005829">
    <property type="term" value="C:cytosol"/>
    <property type="evidence" value="ECO:0007669"/>
    <property type="project" value="TreeGrafter"/>
</dbReference>
<dbReference type="PANTHER" id="PTHR19384:SF17">
    <property type="entry name" value="NADPH--CYTOCHROME P450 REDUCTASE"/>
    <property type="match status" value="1"/>
</dbReference>
<dbReference type="InterPro" id="IPR017927">
    <property type="entry name" value="FAD-bd_FR_type"/>
</dbReference>
<dbReference type="Gene3D" id="1.10.630.10">
    <property type="entry name" value="Cytochrome P450"/>
    <property type="match status" value="1"/>
</dbReference>
<sequence>MPDKAPLLGNVLSVDKDQPLQSLMDLTRKLGPIIRMDMMGTPLVVVSGHELVKELCDESRFDKAVRGSLRRVRAIGGDGLFTGDTQEPNWGKAHNILLPTFSRQAMSNYMPMMQDVASQLCMKWERLNADDEIDVVHDMTAVALDTIGICGFNYRFNSFYREDYHPFITALTNTLETCMMQRGLPFEQTLLKRRLDQMEKDVAYMNKLVDDIIAERRKTGGSGENDLLNYMLEGVDKVTGESLSDENIRYQINTFLIAGHETTSGLMSFTLYFLMNHPDVLAKAYEEVDRVLGRDISVVPTLKQVNQLQYVSQILLESLRLYPTAPAFSVYPYKDEIIGGKYKLKERTFTTVLTLMLHRDKTVWGENAEEFDPDNFSKEAVAARPVDAYKPFGNGQRACIGRQFAMQEAVLVMGMILQRFELIDHTNYELKIKESMSIKPDGFKMKVRMRKDIQRSTLVPGAAAESEAAAGGLSESASRPSHGTPALILYGSNLGTTEDYARDLARSADLSGFDVTLGELDDYTGKLPSTGAVLIACASYNGTPPDNAQKFVHWLESAEAGAAEGVNFAVFGCGHSDWVATFQATPRTIDERLEALGGTRMVARAEGDARDDIDEQFEAWAGPLWGNVASALGLEIDLSDTGTSEPLYHVEVLSGAEANPVAAAAGAKPVTVRENRELQNVDASHRSTRHIEVDLAPGMTYQTGDHLSVVPRNSDALVGRVLRRFGFGVDTQVRLRSTAEEHSQLPTGNAVSVVKLLTDAIELQPVASRKDVATLARYTECPKSKPALEALAGDDYKAKVQQKRVSVLDLLEEFPACELPFGVFLELMPMMTPRYYSISSSAMQSPERCSITVGVVDEPAISGNGQFKGVCSNYLADCPAGTTVQASLRGTSDGFRLPDDPSAPVIMVGPGTGIAPFRGFLQERAALKAAGKDLGDAMLFFGCRHPDQDFIYQDELEGFAKDGLVDLHVAFSRAEKSKVYVQDLIREQRDAIWSMLEKGAKIFVCGDGSRMEPDVRRALSLIYSEEKDVSAEAADAWMDQMMSEDRYVLDVWVST</sequence>
<evidence type="ECO:0000256" key="2">
    <source>
        <dbReference type="ARBA" id="ARBA00022448"/>
    </source>
</evidence>